<sequence length="114" mass="13270">MIYNINDFIEKELEESTDSFLFEESEQHQILLGSNFIRVPELEVDIYQGSYLIFNEEEGEFYDDFSIFVFMETGTKKAVYDEGYTGLTGAITNYCHAKSKKVNFDNLKVIYNIA</sequence>
<evidence type="ECO:0000313" key="2">
    <source>
        <dbReference type="Proteomes" id="UP000622653"/>
    </source>
</evidence>
<accession>A0A8J7KGU6</accession>
<reference evidence="1" key="1">
    <citation type="submission" date="2020-11" db="EMBL/GenBank/DDBJ databases">
        <title>Multidrug resistant novel bacterium Savagea serpentis sp. nov., isolated from the scats of a vine snake (Ahaetulla nasuta).</title>
        <authorList>
            <person name="Venkata Ramana V."/>
            <person name="Vikas Patil S."/>
            <person name="Yogita Lugani V."/>
        </authorList>
    </citation>
    <scope>NUCLEOTIDE SEQUENCE</scope>
    <source>
        <strain evidence="1">SN6</strain>
    </source>
</reference>
<dbReference type="AlphaFoldDB" id="A0A8J7KGU6"/>
<protein>
    <submittedName>
        <fullName evidence="1">Uncharacterized protein</fullName>
    </submittedName>
</protein>
<proteinExistence type="predicted"/>
<name>A0A8J7KGU6_9BACL</name>
<dbReference type="Proteomes" id="UP000622653">
    <property type="component" value="Unassembled WGS sequence"/>
</dbReference>
<organism evidence="1 2">
    <name type="scientific">Savagea serpentis</name>
    <dbReference type="NCBI Taxonomy" id="2785297"/>
    <lineage>
        <taxon>Bacteria</taxon>
        <taxon>Bacillati</taxon>
        <taxon>Bacillota</taxon>
        <taxon>Bacilli</taxon>
        <taxon>Bacillales</taxon>
        <taxon>Caryophanaceae</taxon>
        <taxon>Savagea</taxon>
    </lineage>
</organism>
<keyword evidence="2" id="KW-1185">Reference proteome</keyword>
<evidence type="ECO:0000313" key="1">
    <source>
        <dbReference type="EMBL" id="MBF4500218.1"/>
    </source>
</evidence>
<dbReference type="EMBL" id="JADKPV010000001">
    <property type="protein sequence ID" value="MBF4500218.1"/>
    <property type="molecule type" value="Genomic_DNA"/>
</dbReference>
<dbReference type="RefSeq" id="WP_194561667.1">
    <property type="nucleotide sequence ID" value="NZ_JADKPV010000001.1"/>
</dbReference>
<comment type="caution">
    <text evidence="1">The sequence shown here is derived from an EMBL/GenBank/DDBJ whole genome shotgun (WGS) entry which is preliminary data.</text>
</comment>
<gene>
    <name evidence="1" type="ORF">IRY55_02485</name>
</gene>